<dbReference type="EMBL" id="JAEQMG010000158">
    <property type="protein sequence ID" value="MBK6089808.1"/>
    <property type="molecule type" value="Genomic_DNA"/>
</dbReference>
<comment type="caution">
    <text evidence="1">The sequence shown here is derived from an EMBL/GenBank/DDBJ whole genome shotgun (WGS) entry which is preliminary data.</text>
</comment>
<dbReference type="AlphaFoldDB" id="A0A935C6X7"/>
<organism evidence="1 2">
    <name type="scientific">Ruminococcus difficilis</name>
    <dbReference type="NCBI Taxonomy" id="2763069"/>
    <lineage>
        <taxon>Bacteria</taxon>
        <taxon>Bacillati</taxon>
        <taxon>Bacillota</taxon>
        <taxon>Clostridia</taxon>
        <taxon>Eubacteriales</taxon>
        <taxon>Oscillospiraceae</taxon>
        <taxon>Ruminococcus</taxon>
    </lineage>
</organism>
<gene>
    <name evidence="1" type="ORF">JKK62_14350</name>
</gene>
<protein>
    <submittedName>
        <fullName evidence="1">Uncharacterized protein</fullName>
    </submittedName>
</protein>
<name>A0A935C6X7_9FIRM</name>
<evidence type="ECO:0000313" key="2">
    <source>
        <dbReference type="Proteomes" id="UP000633365"/>
    </source>
</evidence>
<keyword evidence="2" id="KW-1185">Reference proteome</keyword>
<dbReference type="RefSeq" id="WP_201428513.1">
    <property type="nucleotide sequence ID" value="NZ_JAEQMG010000158.1"/>
</dbReference>
<evidence type="ECO:0000313" key="1">
    <source>
        <dbReference type="EMBL" id="MBK6089808.1"/>
    </source>
</evidence>
<dbReference type="Proteomes" id="UP000633365">
    <property type="component" value="Unassembled WGS sequence"/>
</dbReference>
<sequence length="98" mass="10707">MMTNTAAELAATRKIPVVLTVKDAVHKIKEDCPGTAITENYLRQLIKDGILPELKAGNKVLINLDVLIEYLTDPTAEKFQPKAKVYSFGGIRPVAAGR</sequence>
<accession>A0A935C6X7</accession>
<proteinExistence type="predicted"/>
<reference evidence="1" key="1">
    <citation type="submission" date="2021-01" db="EMBL/GenBank/DDBJ databases">
        <title>Genome public.</title>
        <authorList>
            <person name="Liu C."/>
            <person name="Sun Q."/>
        </authorList>
    </citation>
    <scope>NUCLEOTIDE SEQUENCE</scope>
    <source>
        <strain evidence="1">M6</strain>
    </source>
</reference>